<organism evidence="1 2">
    <name type="scientific">Blautia pseudococcoides</name>
    <dbReference type="NCBI Taxonomy" id="1796616"/>
    <lineage>
        <taxon>Bacteria</taxon>
        <taxon>Bacillati</taxon>
        <taxon>Bacillota</taxon>
        <taxon>Clostridia</taxon>
        <taxon>Lachnospirales</taxon>
        <taxon>Lachnospiraceae</taxon>
        <taxon>Blautia</taxon>
    </lineage>
</organism>
<evidence type="ECO:0000313" key="1">
    <source>
        <dbReference type="EMBL" id="ANU74451.1"/>
    </source>
</evidence>
<reference evidence="1" key="1">
    <citation type="submission" date="2017-04" db="EMBL/GenBank/DDBJ databases">
        <title>Complete Genome Sequences of Twelve Strains of a Stable Defined Moderately Diverse Mouse Microbiota 2 (sDMDMm2).</title>
        <authorList>
            <person name="Uchimura Y."/>
            <person name="Wyss M."/>
            <person name="Brugiroux S."/>
            <person name="Limenitakis J.P."/>
            <person name="Stecher B."/>
            <person name="McCoy K.D."/>
            <person name="Macpherson A.J."/>
        </authorList>
    </citation>
    <scope>NUCLEOTIDE SEQUENCE</scope>
    <source>
        <strain evidence="1">YL58</strain>
    </source>
</reference>
<dbReference type="AlphaFoldDB" id="A0A1C7I4C4"/>
<gene>
    <name evidence="1" type="ORF">A4V09_00865</name>
</gene>
<proteinExistence type="predicted"/>
<protein>
    <submittedName>
        <fullName evidence="1">Uncharacterized protein</fullName>
    </submittedName>
</protein>
<dbReference type="Proteomes" id="UP000092574">
    <property type="component" value="Chromosome"/>
</dbReference>
<evidence type="ECO:0000313" key="2">
    <source>
        <dbReference type="Proteomes" id="UP000092574"/>
    </source>
</evidence>
<keyword evidence="2" id="KW-1185">Reference proteome</keyword>
<dbReference type="EMBL" id="CP015405">
    <property type="protein sequence ID" value="ANU74451.1"/>
    <property type="molecule type" value="Genomic_DNA"/>
</dbReference>
<dbReference type="STRING" id="1796616.A4V09_00865"/>
<dbReference type="KEGG" id="byl:A4V09_00865"/>
<name>A0A1C7I4C4_9FIRM</name>
<sequence length="119" mass="13693">MPPLPQQVNYSKYKYRLQGGYKVKKFTGYINYGVLTAEKRQVWTANAPHATATCSDKVEIEVPENWEMFETNAGDIMLTAPWGWDYGPSEVLAGNEYPYFDVIDNDGNAHHIKLQYQRI</sequence>
<accession>A0A1C7I4C4</accession>